<comment type="caution">
    <text evidence="1">The sequence shown here is derived from an EMBL/GenBank/DDBJ whole genome shotgun (WGS) entry which is preliminary data.</text>
</comment>
<proteinExistence type="predicted"/>
<keyword evidence="2" id="KW-1185">Reference proteome</keyword>
<organism evidence="1 2">
    <name type="scientific">Funneliformis mosseae</name>
    <name type="common">Endomycorrhizal fungus</name>
    <name type="synonym">Glomus mosseae</name>
    <dbReference type="NCBI Taxonomy" id="27381"/>
    <lineage>
        <taxon>Eukaryota</taxon>
        <taxon>Fungi</taxon>
        <taxon>Fungi incertae sedis</taxon>
        <taxon>Mucoromycota</taxon>
        <taxon>Glomeromycotina</taxon>
        <taxon>Glomeromycetes</taxon>
        <taxon>Glomerales</taxon>
        <taxon>Glomeraceae</taxon>
        <taxon>Funneliformis</taxon>
    </lineage>
</organism>
<evidence type="ECO:0000313" key="2">
    <source>
        <dbReference type="Proteomes" id="UP000789375"/>
    </source>
</evidence>
<protein>
    <submittedName>
        <fullName evidence="1">2523_t:CDS:1</fullName>
    </submittedName>
</protein>
<gene>
    <name evidence="1" type="ORF">FMOSSE_LOCUS10879</name>
</gene>
<evidence type="ECO:0000313" key="1">
    <source>
        <dbReference type="EMBL" id="CAG8638844.1"/>
    </source>
</evidence>
<sequence>MHWYQNNCGWSFDLKVNNSARKVTPVTSKQPPYTCADSPTTLRVDLNTKVLNNNTEITSKDDKNNFNCLYAYSDKMYDYGAIFNFENDGARWPLLGQKPAALSIVATVDVMNFAQPTLNAAVASTILNHYGFTYCDHIDQNLCGTRCSAESIATPVGGGCVVHGRYNCGQLPEAKKKISKQTTIKPER</sequence>
<dbReference type="Proteomes" id="UP000789375">
    <property type="component" value="Unassembled WGS sequence"/>
</dbReference>
<accession>A0A9N9H0Q4</accession>
<dbReference type="AlphaFoldDB" id="A0A9N9H0Q4"/>
<reference evidence="1" key="1">
    <citation type="submission" date="2021-06" db="EMBL/GenBank/DDBJ databases">
        <authorList>
            <person name="Kallberg Y."/>
            <person name="Tangrot J."/>
            <person name="Rosling A."/>
        </authorList>
    </citation>
    <scope>NUCLEOTIDE SEQUENCE</scope>
    <source>
        <strain evidence="1">87-6 pot B 2015</strain>
    </source>
</reference>
<dbReference type="EMBL" id="CAJVPP010003863">
    <property type="protein sequence ID" value="CAG8638844.1"/>
    <property type="molecule type" value="Genomic_DNA"/>
</dbReference>
<name>A0A9N9H0Q4_FUNMO</name>